<dbReference type="AlphaFoldDB" id="A0A1I7MFW4"/>
<dbReference type="RefSeq" id="WP_091694086.1">
    <property type="nucleotide sequence ID" value="NZ_FPCG01000002.1"/>
</dbReference>
<evidence type="ECO:0000313" key="2">
    <source>
        <dbReference type="EMBL" id="SFV20816.1"/>
    </source>
</evidence>
<gene>
    <name evidence="2" type="ORF">SAMN04487966_10232</name>
</gene>
<dbReference type="EMBL" id="FPCG01000002">
    <property type="protein sequence ID" value="SFV20816.1"/>
    <property type="molecule type" value="Genomic_DNA"/>
</dbReference>
<dbReference type="Proteomes" id="UP000198881">
    <property type="component" value="Unassembled WGS sequence"/>
</dbReference>
<organism evidence="2 3">
    <name type="scientific">Micrococcus terreus</name>
    <dbReference type="NCBI Taxonomy" id="574650"/>
    <lineage>
        <taxon>Bacteria</taxon>
        <taxon>Bacillati</taxon>
        <taxon>Actinomycetota</taxon>
        <taxon>Actinomycetes</taxon>
        <taxon>Micrococcales</taxon>
        <taxon>Micrococcaceae</taxon>
        <taxon>Micrococcus</taxon>
    </lineage>
</organism>
<sequence>MPALHDVHDPLVTRTCVLLLDAVELLHRRGLHQVRALPYMAPSGMYWRCEVSAGQSDPRTGEARTVRYTMGDGPELPGLRVTASTTTAQVADALHHAVGAPSPEASDPAYTRWYAELLAACREHQALPVAFSDSWGPVDGWEIGWNSGVLHPQPPEREHPARRPEERA</sequence>
<proteinExistence type="predicted"/>
<dbReference type="OrthoDB" id="6194521at2"/>
<keyword evidence="3" id="KW-1185">Reference proteome</keyword>
<feature type="region of interest" description="Disordered" evidence="1">
    <location>
        <begin position="147"/>
        <end position="168"/>
    </location>
</feature>
<accession>A0A1I7MFW4</accession>
<reference evidence="2 3" key="1">
    <citation type="submission" date="2016-10" db="EMBL/GenBank/DDBJ databases">
        <authorList>
            <person name="de Groot N.N."/>
        </authorList>
    </citation>
    <scope>NUCLEOTIDE SEQUENCE [LARGE SCALE GENOMIC DNA]</scope>
    <source>
        <strain evidence="2 3">CGMCC 1.7054</strain>
    </source>
</reference>
<name>A0A1I7MFW4_9MICC</name>
<evidence type="ECO:0000313" key="3">
    <source>
        <dbReference type="Proteomes" id="UP000198881"/>
    </source>
</evidence>
<feature type="compositionally biased region" description="Basic and acidic residues" evidence="1">
    <location>
        <begin position="154"/>
        <end position="168"/>
    </location>
</feature>
<evidence type="ECO:0000256" key="1">
    <source>
        <dbReference type="SAM" id="MobiDB-lite"/>
    </source>
</evidence>
<protein>
    <submittedName>
        <fullName evidence="2">Uncharacterized protein</fullName>
    </submittedName>
</protein>